<accession>A0A0V1DLW4</accession>
<dbReference type="EMBL" id="JYDP01009586">
    <property type="protein sequence ID" value="KRY62522.1"/>
    <property type="molecule type" value="Genomic_DNA"/>
</dbReference>
<evidence type="ECO:0000313" key="2">
    <source>
        <dbReference type="Proteomes" id="UP000055024"/>
    </source>
</evidence>
<reference evidence="1 2" key="1">
    <citation type="submission" date="2015-01" db="EMBL/GenBank/DDBJ databases">
        <title>Evolution of Trichinella species and genotypes.</title>
        <authorList>
            <person name="Korhonen P.K."/>
            <person name="Edoardo P."/>
            <person name="Giuseppe L.R."/>
            <person name="Gasser R.B."/>
        </authorList>
    </citation>
    <scope>NUCLEOTIDE SEQUENCE [LARGE SCALE GENOMIC DNA]</scope>
    <source>
        <strain evidence="1">ISS1029</strain>
    </source>
</reference>
<comment type="caution">
    <text evidence="1">The sequence shown here is derived from an EMBL/GenBank/DDBJ whole genome shotgun (WGS) entry which is preliminary data.</text>
</comment>
<feature type="non-terminal residue" evidence="1">
    <location>
        <position position="1"/>
    </location>
</feature>
<organism evidence="1 2">
    <name type="scientific">Trichinella zimbabwensis</name>
    <dbReference type="NCBI Taxonomy" id="268475"/>
    <lineage>
        <taxon>Eukaryota</taxon>
        <taxon>Metazoa</taxon>
        <taxon>Ecdysozoa</taxon>
        <taxon>Nematoda</taxon>
        <taxon>Enoplea</taxon>
        <taxon>Dorylaimia</taxon>
        <taxon>Trichinellida</taxon>
        <taxon>Trichinellidae</taxon>
        <taxon>Trichinella</taxon>
    </lineage>
</organism>
<name>A0A0V1DLW4_9BILA</name>
<feature type="non-terminal residue" evidence="1">
    <location>
        <position position="31"/>
    </location>
</feature>
<dbReference type="Proteomes" id="UP000055024">
    <property type="component" value="Unassembled WGS sequence"/>
</dbReference>
<proteinExistence type="predicted"/>
<sequence>LRERCHEKKNKKASKHLVVKQIRKSSIMSLT</sequence>
<gene>
    <name evidence="1" type="ORF">T11_16819</name>
</gene>
<keyword evidence="2" id="KW-1185">Reference proteome</keyword>
<evidence type="ECO:0000313" key="1">
    <source>
        <dbReference type="EMBL" id="KRY62522.1"/>
    </source>
</evidence>
<protein>
    <submittedName>
        <fullName evidence="1">Uncharacterized protein</fullName>
    </submittedName>
</protein>
<dbReference type="AlphaFoldDB" id="A0A0V1DLW4"/>